<dbReference type="EMBL" id="LXFE01003971">
    <property type="protein sequence ID" value="OLL22040.1"/>
    <property type="molecule type" value="Genomic_DNA"/>
</dbReference>
<dbReference type="Proteomes" id="UP000186594">
    <property type="component" value="Unassembled WGS sequence"/>
</dbReference>
<name>A0A1U7LHA7_NEOID</name>
<evidence type="ECO:0000313" key="2">
    <source>
        <dbReference type="EMBL" id="OLL22040.1"/>
    </source>
</evidence>
<reference evidence="2 3" key="1">
    <citation type="submission" date="2016-04" db="EMBL/GenBank/DDBJ databases">
        <title>Evolutionary innovation and constraint leading to complex multicellularity in the Ascomycota.</title>
        <authorList>
            <person name="Cisse O."/>
            <person name="Nguyen A."/>
            <person name="Hewitt D.A."/>
            <person name="Jedd G."/>
            <person name="Stajich J.E."/>
        </authorList>
    </citation>
    <scope>NUCLEOTIDE SEQUENCE [LARGE SCALE GENOMIC DNA]</scope>
    <source>
        <strain evidence="2 3">DAH-3</strain>
    </source>
</reference>
<protein>
    <submittedName>
        <fullName evidence="2">Uncharacterized protein</fullName>
    </submittedName>
</protein>
<organism evidence="2 3">
    <name type="scientific">Neolecta irregularis (strain DAH-3)</name>
    <dbReference type="NCBI Taxonomy" id="1198029"/>
    <lineage>
        <taxon>Eukaryota</taxon>
        <taxon>Fungi</taxon>
        <taxon>Dikarya</taxon>
        <taxon>Ascomycota</taxon>
        <taxon>Taphrinomycotina</taxon>
        <taxon>Neolectales</taxon>
        <taxon>Neolectaceae</taxon>
        <taxon>Neolecta</taxon>
    </lineage>
</organism>
<feature type="region of interest" description="Disordered" evidence="1">
    <location>
        <begin position="92"/>
        <end position="115"/>
    </location>
</feature>
<accession>A0A1U7LHA7</accession>
<keyword evidence="3" id="KW-1185">Reference proteome</keyword>
<comment type="caution">
    <text evidence="2">The sequence shown here is derived from an EMBL/GenBank/DDBJ whole genome shotgun (WGS) entry which is preliminary data.</text>
</comment>
<evidence type="ECO:0000256" key="1">
    <source>
        <dbReference type="SAM" id="MobiDB-lite"/>
    </source>
</evidence>
<gene>
    <name evidence="2" type="ORF">NEOLI_002986</name>
</gene>
<evidence type="ECO:0000313" key="3">
    <source>
        <dbReference type="Proteomes" id="UP000186594"/>
    </source>
</evidence>
<sequence>MNREGTALTDALLPLLHALRQPSLASLPALATDLAVQVALPPHRAADLLTAHAELVLARIHADPLLHPCQHSPFATSLRAIAPLPRISAKGTSTLRPAPLPSAPALKRARQLSESPQLRKRLRGNRLYNDSPLKTNYAALKHAPNISILRASFFCCILG</sequence>
<proteinExistence type="predicted"/>
<dbReference type="AlphaFoldDB" id="A0A1U7LHA7"/>